<keyword evidence="2" id="KW-0547">Nucleotide-binding</keyword>
<dbReference type="InterPro" id="IPR003034">
    <property type="entry name" value="SAP_dom"/>
</dbReference>
<dbReference type="Proteomes" id="UP000694866">
    <property type="component" value="Unplaced"/>
</dbReference>
<dbReference type="SMART" id="SM00513">
    <property type="entry name" value="SAP"/>
    <property type="match status" value="1"/>
</dbReference>
<evidence type="ECO:0000313" key="15">
    <source>
        <dbReference type="RefSeq" id="XP_011312588.1"/>
    </source>
</evidence>
<dbReference type="InterPro" id="IPR002035">
    <property type="entry name" value="VWF_A"/>
</dbReference>
<dbReference type="Pfam" id="PF02037">
    <property type="entry name" value="SAP"/>
    <property type="match status" value="1"/>
</dbReference>
<feature type="region of interest" description="Disordered" evidence="11">
    <location>
        <begin position="269"/>
        <end position="296"/>
    </location>
</feature>
<dbReference type="InterPro" id="IPR005161">
    <property type="entry name" value="Ku_N"/>
</dbReference>
<protein>
    <submittedName>
        <fullName evidence="15">ATP-dependent DNA helicase 2 subunit 1 isoform X1</fullName>
    </submittedName>
</protein>
<dbReference type="AlphaFoldDB" id="A0A9R1TPP3"/>
<dbReference type="Gene3D" id="1.10.1600.10">
    <property type="match status" value="1"/>
</dbReference>
<evidence type="ECO:0000256" key="1">
    <source>
        <dbReference type="ARBA" id="ARBA00004123"/>
    </source>
</evidence>
<feature type="domain" description="VWFA" evidence="12">
    <location>
        <begin position="23"/>
        <end position="239"/>
    </location>
</feature>
<dbReference type="InterPro" id="IPR006164">
    <property type="entry name" value="DNA_bd_Ku70/Ku80"/>
</dbReference>
<dbReference type="GO" id="GO:0000723">
    <property type="term" value="P:telomere maintenance"/>
    <property type="evidence" value="ECO:0007669"/>
    <property type="project" value="InterPro"/>
</dbReference>
<dbReference type="PROSITE" id="PS50234">
    <property type="entry name" value="VWFA"/>
    <property type="match status" value="1"/>
</dbReference>
<evidence type="ECO:0000256" key="6">
    <source>
        <dbReference type="ARBA" id="ARBA00022840"/>
    </source>
</evidence>
<dbReference type="InterPro" id="IPR006165">
    <property type="entry name" value="Ku70"/>
</dbReference>
<evidence type="ECO:0000256" key="8">
    <source>
        <dbReference type="ARBA" id="ARBA00023172"/>
    </source>
</evidence>
<dbReference type="PROSITE" id="PS50800">
    <property type="entry name" value="SAP"/>
    <property type="match status" value="1"/>
</dbReference>
<evidence type="ECO:0000259" key="13">
    <source>
        <dbReference type="PROSITE" id="PS50800"/>
    </source>
</evidence>
<dbReference type="InterPro" id="IPR036465">
    <property type="entry name" value="vWFA_dom_sf"/>
</dbReference>
<keyword evidence="8" id="KW-0233">DNA recombination</keyword>
<evidence type="ECO:0000256" key="11">
    <source>
        <dbReference type="SAM" id="MobiDB-lite"/>
    </source>
</evidence>
<dbReference type="GO" id="GO:0003684">
    <property type="term" value="F:damaged DNA binding"/>
    <property type="evidence" value="ECO:0007669"/>
    <property type="project" value="InterPro"/>
</dbReference>
<keyword evidence="6" id="KW-0067">ATP-binding</keyword>
<keyword evidence="9" id="KW-0234">DNA repair</keyword>
<dbReference type="Gene3D" id="2.40.290.10">
    <property type="match status" value="1"/>
</dbReference>
<proteinExistence type="predicted"/>
<dbReference type="GO" id="GO:0003690">
    <property type="term" value="F:double-stranded DNA binding"/>
    <property type="evidence" value="ECO:0007669"/>
    <property type="project" value="TreeGrafter"/>
</dbReference>
<dbReference type="Gene3D" id="1.10.720.30">
    <property type="entry name" value="SAP domain"/>
    <property type="match status" value="1"/>
</dbReference>
<evidence type="ECO:0000256" key="7">
    <source>
        <dbReference type="ARBA" id="ARBA00023125"/>
    </source>
</evidence>
<dbReference type="OrthoDB" id="3249161at2759"/>
<dbReference type="SUPFAM" id="SSF68906">
    <property type="entry name" value="SAP domain"/>
    <property type="match status" value="1"/>
</dbReference>
<evidence type="ECO:0000259" key="12">
    <source>
        <dbReference type="PROSITE" id="PS50234"/>
    </source>
</evidence>
<dbReference type="GO" id="GO:0042162">
    <property type="term" value="F:telomeric DNA binding"/>
    <property type="evidence" value="ECO:0007669"/>
    <property type="project" value="InterPro"/>
</dbReference>
<dbReference type="Pfam" id="PF03731">
    <property type="entry name" value="Ku_N"/>
    <property type="match status" value="1"/>
</dbReference>
<feature type="compositionally biased region" description="Acidic residues" evidence="11">
    <location>
        <begin position="277"/>
        <end position="288"/>
    </location>
</feature>
<name>A0A9R1TPP3_9HYME</name>
<sequence length="578" mass="66995">MENDKQPQDDEESTEWIYGFRSGNLFIIDGTGGMHENSGDESVSYLQQTLEMYERILRQKLCRNKDDWMGLVLFGTTRKNPNSNFQTLLEFGPVTVEMLKELLNILDNLQDLTPTSPLDTCPLSDILQHAARAFDSIKIKMPFRQVNLITCNDNPLSDNPEEKHRARILSKAFHDIQVTLKVIGFGENWDFDVFYKELEMLASNSDIEPKRFRPIHLEGQVMQKYCNKGNVDLKIGDQVLITVELQSFTKRHSLRMILMNKETNEPLDSYSKYERVDSDDEDNEDDGPDGANKSSIRKWQHVGGRDILLTLDEAKKVVQLKPKGIEILKFQKEPKNPFQYHVKPVLFLGLPKNAPLGHRKFFAALYLKFQERGLMAVCSGSTRKNSKSYIYNMLICPEFHGFYLYHVPFKEEINRTMDELFPQYCLTPGNSGLNDKEKIEIMEKLMKKFRISYTPAVFPNPKMMKQLLYILALALDERWDETKYFEDYTKPPNDLLERRLNRKGLIDRFFQLFPELEEVVTAVKIFKYDRQTAERMAASPSLKSMTVQQLKGILKALDLSATGTKSVLIDRIQNYTPV</sequence>
<dbReference type="GO" id="GO:0006310">
    <property type="term" value="P:DNA recombination"/>
    <property type="evidence" value="ECO:0007669"/>
    <property type="project" value="UniProtKB-KW"/>
</dbReference>
<gene>
    <name evidence="15" type="primary">Irbp</name>
</gene>
<keyword evidence="5 15" id="KW-0347">Helicase</keyword>
<keyword evidence="14" id="KW-1185">Reference proteome</keyword>
<dbReference type="GO" id="GO:0005524">
    <property type="term" value="F:ATP binding"/>
    <property type="evidence" value="ECO:0007669"/>
    <property type="project" value="UniProtKB-KW"/>
</dbReference>
<evidence type="ECO:0000256" key="2">
    <source>
        <dbReference type="ARBA" id="ARBA00022741"/>
    </source>
</evidence>
<reference evidence="15" key="1">
    <citation type="submission" date="2025-08" db="UniProtKB">
        <authorList>
            <consortium name="RefSeq"/>
        </authorList>
    </citation>
    <scope>IDENTIFICATION</scope>
    <source>
        <strain evidence="15">USDA-PBARC FA_bdor</strain>
        <tissue evidence="15">Whole organism</tissue>
    </source>
</reference>
<feature type="domain" description="SAP" evidence="13">
    <location>
        <begin position="542"/>
        <end position="576"/>
    </location>
</feature>
<dbReference type="PANTHER" id="PTHR12604:SF2">
    <property type="entry name" value="X-RAY REPAIR CROSS-COMPLEMENTING PROTEIN 6"/>
    <property type="match status" value="1"/>
</dbReference>
<dbReference type="RefSeq" id="XP_011312588.1">
    <property type="nucleotide sequence ID" value="XM_011314286.1"/>
</dbReference>
<dbReference type="PIRSF" id="PIRSF003033">
    <property type="entry name" value="Ku70"/>
    <property type="match status" value="1"/>
</dbReference>
<dbReference type="Pfam" id="PF02735">
    <property type="entry name" value="Ku"/>
    <property type="match status" value="1"/>
</dbReference>
<organism evidence="14 15">
    <name type="scientific">Fopius arisanus</name>
    <dbReference type="NCBI Taxonomy" id="64838"/>
    <lineage>
        <taxon>Eukaryota</taxon>
        <taxon>Metazoa</taxon>
        <taxon>Ecdysozoa</taxon>
        <taxon>Arthropoda</taxon>
        <taxon>Hexapoda</taxon>
        <taxon>Insecta</taxon>
        <taxon>Pterygota</taxon>
        <taxon>Neoptera</taxon>
        <taxon>Endopterygota</taxon>
        <taxon>Hymenoptera</taxon>
        <taxon>Apocrita</taxon>
        <taxon>Ichneumonoidea</taxon>
        <taxon>Braconidae</taxon>
        <taxon>Opiinae</taxon>
        <taxon>Fopius</taxon>
    </lineage>
</organism>
<dbReference type="KEGG" id="fas:105272251"/>
<evidence type="ECO:0000256" key="4">
    <source>
        <dbReference type="ARBA" id="ARBA00022801"/>
    </source>
</evidence>
<dbReference type="GO" id="GO:0016787">
    <property type="term" value="F:hydrolase activity"/>
    <property type="evidence" value="ECO:0007669"/>
    <property type="project" value="UniProtKB-KW"/>
</dbReference>
<evidence type="ECO:0000256" key="10">
    <source>
        <dbReference type="ARBA" id="ARBA00023242"/>
    </source>
</evidence>
<dbReference type="GO" id="GO:0043564">
    <property type="term" value="C:Ku70:Ku80 complex"/>
    <property type="evidence" value="ECO:0007669"/>
    <property type="project" value="InterPro"/>
</dbReference>
<dbReference type="SUPFAM" id="SSF53300">
    <property type="entry name" value="vWA-like"/>
    <property type="match status" value="1"/>
</dbReference>
<dbReference type="GO" id="GO:0006303">
    <property type="term" value="P:double-strand break repair via nonhomologous end joining"/>
    <property type="evidence" value="ECO:0007669"/>
    <property type="project" value="InterPro"/>
</dbReference>
<keyword evidence="4" id="KW-0378">Hydrolase</keyword>
<comment type="subcellular location">
    <subcellularLocation>
        <location evidence="1">Nucleus</location>
    </subcellularLocation>
</comment>
<accession>A0A9R1TPP3</accession>
<keyword evidence="10" id="KW-0539">Nucleus</keyword>
<keyword evidence="3" id="KW-0227">DNA damage</keyword>
<dbReference type="InterPro" id="IPR036361">
    <property type="entry name" value="SAP_dom_sf"/>
</dbReference>
<keyword evidence="7" id="KW-0238">DNA-binding</keyword>
<dbReference type="SUPFAM" id="SSF100939">
    <property type="entry name" value="SPOC domain-like"/>
    <property type="match status" value="1"/>
</dbReference>
<dbReference type="Gene3D" id="3.40.50.410">
    <property type="entry name" value="von Willebrand factor, type A domain"/>
    <property type="match status" value="1"/>
</dbReference>
<evidence type="ECO:0000313" key="14">
    <source>
        <dbReference type="Proteomes" id="UP000694866"/>
    </source>
</evidence>
<evidence type="ECO:0000256" key="3">
    <source>
        <dbReference type="ARBA" id="ARBA00022763"/>
    </source>
</evidence>
<evidence type="ECO:0000256" key="9">
    <source>
        <dbReference type="ARBA" id="ARBA00023204"/>
    </source>
</evidence>
<evidence type="ECO:0000256" key="5">
    <source>
        <dbReference type="ARBA" id="ARBA00022806"/>
    </source>
</evidence>
<dbReference type="CTD" id="117419"/>
<dbReference type="GeneID" id="105272251"/>
<dbReference type="PANTHER" id="PTHR12604">
    <property type="entry name" value="KU AUTOANTIGEN DNA HELICASE"/>
    <property type="match status" value="1"/>
</dbReference>
<dbReference type="GO" id="GO:0004386">
    <property type="term" value="F:helicase activity"/>
    <property type="evidence" value="ECO:0007669"/>
    <property type="project" value="UniProtKB-KW"/>
</dbReference>
<dbReference type="InterPro" id="IPR016194">
    <property type="entry name" value="SPOC-like_C_dom_sf"/>
</dbReference>